<reference evidence="1" key="1">
    <citation type="submission" date="2021-03" db="EMBL/GenBank/DDBJ databases">
        <title>Draft genome sequence of rust myrtle Austropuccinia psidii MF-1, a brazilian biotype.</title>
        <authorList>
            <person name="Quecine M.C."/>
            <person name="Pachon D.M.R."/>
            <person name="Bonatelli M.L."/>
            <person name="Correr F.H."/>
            <person name="Franceschini L.M."/>
            <person name="Leite T.F."/>
            <person name="Margarido G.R.A."/>
            <person name="Almeida C.A."/>
            <person name="Ferrarezi J.A."/>
            <person name="Labate C.A."/>
        </authorList>
    </citation>
    <scope>NUCLEOTIDE SEQUENCE</scope>
    <source>
        <strain evidence="1">MF-1</strain>
    </source>
</reference>
<evidence type="ECO:0008006" key="3">
    <source>
        <dbReference type="Google" id="ProtNLM"/>
    </source>
</evidence>
<dbReference type="PANTHER" id="PTHR11439">
    <property type="entry name" value="GAG-POL-RELATED RETROTRANSPOSON"/>
    <property type="match status" value="1"/>
</dbReference>
<accession>A0A9Q3I3F6</accession>
<organism evidence="1 2">
    <name type="scientific">Austropuccinia psidii MF-1</name>
    <dbReference type="NCBI Taxonomy" id="1389203"/>
    <lineage>
        <taxon>Eukaryota</taxon>
        <taxon>Fungi</taxon>
        <taxon>Dikarya</taxon>
        <taxon>Basidiomycota</taxon>
        <taxon>Pucciniomycotina</taxon>
        <taxon>Pucciniomycetes</taxon>
        <taxon>Pucciniales</taxon>
        <taxon>Sphaerophragmiaceae</taxon>
        <taxon>Austropuccinia</taxon>
    </lineage>
</organism>
<dbReference type="AlphaFoldDB" id="A0A9Q3I3F6"/>
<name>A0A9Q3I3F6_9BASI</name>
<dbReference type="CDD" id="cd09272">
    <property type="entry name" value="RNase_HI_RT_Ty1"/>
    <property type="match status" value="1"/>
</dbReference>
<dbReference type="OrthoDB" id="3344688at2759"/>
<dbReference type="PANTHER" id="PTHR11439:SF483">
    <property type="entry name" value="PEPTIDE SYNTHASE GLIP-LIKE, PUTATIVE (AFU_ORTHOLOGUE AFUA_3G12920)-RELATED"/>
    <property type="match status" value="1"/>
</dbReference>
<comment type="caution">
    <text evidence="1">The sequence shown here is derived from an EMBL/GenBank/DDBJ whole genome shotgun (WGS) entry which is preliminary data.</text>
</comment>
<sequence>MIDCRAVKTPCNGNFLQEIDDNSEAVNITEYQQAIGSLNYLAQHTRPDIMFTVNQLSRFSTFPTTKHWTALKHLLRYLKGTLKFNLSYKKSRSSSSISILMGWADADYANARDNRKSISGYVVQVYENPVCWLSKRQSVVAQSTTEAEYISMNVCAKQMRWLSYVLRDLGQQIEKPTLFNDNSGAVIISKQASLNTNTKHIEVRYQYLRDCVLKNLLNIIQVSTTQMIADVLTKPLGVQKLNEVYSQLHLDDPGGVSEN</sequence>
<keyword evidence="2" id="KW-1185">Reference proteome</keyword>
<proteinExistence type="predicted"/>
<evidence type="ECO:0000313" key="1">
    <source>
        <dbReference type="EMBL" id="MBW0524634.1"/>
    </source>
</evidence>
<dbReference type="Proteomes" id="UP000765509">
    <property type="component" value="Unassembled WGS sequence"/>
</dbReference>
<gene>
    <name evidence="1" type="ORF">O181_064349</name>
</gene>
<evidence type="ECO:0000313" key="2">
    <source>
        <dbReference type="Proteomes" id="UP000765509"/>
    </source>
</evidence>
<protein>
    <recommendedName>
        <fullName evidence="3">Reverse transcriptase Ty1/copia-type domain-containing protein</fullName>
    </recommendedName>
</protein>
<dbReference type="EMBL" id="AVOT02031177">
    <property type="protein sequence ID" value="MBW0524634.1"/>
    <property type="molecule type" value="Genomic_DNA"/>
</dbReference>